<dbReference type="PANTHER" id="PTHR35488">
    <property type="entry name" value="OS05G0358900 PROTEIN-RELATED"/>
    <property type="match status" value="1"/>
</dbReference>
<name>A0AAD4IV02_PERFH</name>
<evidence type="ECO:0000313" key="3">
    <source>
        <dbReference type="Proteomes" id="UP001190926"/>
    </source>
</evidence>
<proteinExistence type="predicted"/>
<keyword evidence="3" id="KW-1185">Reference proteome</keyword>
<feature type="region of interest" description="Disordered" evidence="1">
    <location>
        <begin position="80"/>
        <end position="116"/>
    </location>
</feature>
<reference evidence="2 3" key="1">
    <citation type="journal article" date="2021" name="Nat. Commun.">
        <title>Incipient diploidization of the medicinal plant Perilla within 10,000 years.</title>
        <authorList>
            <person name="Zhang Y."/>
            <person name="Shen Q."/>
            <person name="Leng L."/>
            <person name="Zhang D."/>
            <person name="Chen S."/>
            <person name="Shi Y."/>
            <person name="Ning Z."/>
            <person name="Chen S."/>
        </authorList>
    </citation>
    <scope>NUCLEOTIDE SEQUENCE [LARGE SCALE GENOMIC DNA]</scope>
    <source>
        <strain evidence="3">cv. PC099</strain>
    </source>
</reference>
<dbReference type="PANTHER" id="PTHR35488:SF4">
    <property type="entry name" value="DUF4005 DOMAIN-CONTAINING PROTEIN"/>
    <property type="match status" value="1"/>
</dbReference>
<dbReference type="Proteomes" id="UP001190926">
    <property type="component" value="Unassembled WGS sequence"/>
</dbReference>
<comment type="caution">
    <text evidence="2">The sequence shown here is derived from an EMBL/GenBank/DDBJ whole genome shotgun (WGS) entry which is preliminary data.</text>
</comment>
<accession>A0AAD4IV02</accession>
<dbReference type="EMBL" id="SDAM02001843">
    <property type="protein sequence ID" value="KAH6821836.1"/>
    <property type="molecule type" value="Genomic_DNA"/>
</dbReference>
<evidence type="ECO:0000313" key="2">
    <source>
        <dbReference type="EMBL" id="KAH6821836.1"/>
    </source>
</evidence>
<organism evidence="2 3">
    <name type="scientific">Perilla frutescens var. hirtella</name>
    <name type="common">Perilla citriodora</name>
    <name type="synonym">Perilla setoyensis</name>
    <dbReference type="NCBI Taxonomy" id="608512"/>
    <lineage>
        <taxon>Eukaryota</taxon>
        <taxon>Viridiplantae</taxon>
        <taxon>Streptophyta</taxon>
        <taxon>Embryophyta</taxon>
        <taxon>Tracheophyta</taxon>
        <taxon>Spermatophyta</taxon>
        <taxon>Magnoliopsida</taxon>
        <taxon>eudicotyledons</taxon>
        <taxon>Gunneridae</taxon>
        <taxon>Pentapetalae</taxon>
        <taxon>asterids</taxon>
        <taxon>lamiids</taxon>
        <taxon>Lamiales</taxon>
        <taxon>Lamiaceae</taxon>
        <taxon>Nepetoideae</taxon>
        <taxon>Elsholtzieae</taxon>
        <taxon>Perilla</taxon>
    </lineage>
</organism>
<gene>
    <name evidence="2" type="ORF">C2S53_008441</name>
</gene>
<protein>
    <submittedName>
        <fullName evidence="2">Uncharacterized protein</fullName>
    </submittedName>
</protein>
<dbReference type="AlphaFoldDB" id="A0AAD4IV02"/>
<sequence length="151" mass="17024">MNESADSFSHEFDYQADFTQFLEEARKNAYKVNSDAITIEEKQLNWEKKKRKSWKSTLFSWLKNDKKSFFLKQPSNSTTLTSKVRRGHVSGPIKGPIGGTSTGRAQRADSGPLTGLFGSTGRSEKCEVPYMCLGQLNKQKIQSYGPVYLVT</sequence>
<evidence type="ECO:0000256" key="1">
    <source>
        <dbReference type="SAM" id="MobiDB-lite"/>
    </source>
</evidence>